<dbReference type="PANTHER" id="PTHR23050">
    <property type="entry name" value="CALCIUM BINDING PROTEIN"/>
    <property type="match status" value="1"/>
</dbReference>
<dbReference type="InterPro" id="IPR002048">
    <property type="entry name" value="EF_hand_dom"/>
</dbReference>
<dbReference type="SMART" id="SM00054">
    <property type="entry name" value="EFh"/>
    <property type="match status" value="2"/>
</dbReference>
<dbReference type="eggNOG" id="KOG0032">
    <property type="taxonomic scope" value="Eukaryota"/>
</dbReference>
<dbReference type="InterPro" id="IPR018247">
    <property type="entry name" value="EF_Hand_1_Ca_BS"/>
</dbReference>
<keyword evidence="5" id="KW-1185">Reference proteome</keyword>
<organism evidence="4">
    <name type="scientific">Solanum lycopersicum</name>
    <name type="common">Tomato</name>
    <name type="synonym">Lycopersicon esculentum</name>
    <dbReference type="NCBI Taxonomy" id="4081"/>
    <lineage>
        <taxon>Eukaryota</taxon>
        <taxon>Viridiplantae</taxon>
        <taxon>Streptophyta</taxon>
        <taxon>Embryophyta</taxon>
        <taxon>Tracheophyta</taxon>
        <taxon>Spermatophyta</taxon>
        <taxon>Magnoliopsida</taxon>
        <taxon>eudicotyledons</taxon>
        <taxon>Gunneridae</taxon>
        <taxon>Pentapetalae</taxon>
        <taxon>asterids</taxon>
        <taxon>lamiids</taxon>
        <taxon>Solanales</taxon>
        <taxon>Solanaceae</taxon>
        <taxon>Solanoideae</taxon>
        <taxon>Solaneae</taxon>
        <taxon>Solanum</taxon>
        <taxon>Solanum subgen. Lycopersicon</taxon>
    </lineage>
</organism>
<accession>K4D7N6</accession>
<dbReference type="Pfam" id="PF13405">
    <property type="entry name" value="EF-hand_6"/>
    <property type="match status" value="2"/>
</dbReference>
<evidence type="ECO:0000256" key="1">
    <source>
        <dbReference type="ARBA" id="ARBA00022737"/>
    </source>
</evidence>
<dbReference type="PaxDb" id="4081-Solyc11g032010.1.1"/>
<feature type="domain" description="EF-hand" evidence="3">
    <location>
        <begin position="123"/>
        <end position="158"/>
    </location>
</feature>
<protein>
    <recommendedName>
        <fullName evidence="3">EF-hand domain-containing protein</fullName>
    </recommendedName>
</protein>
<keyword evidence="1" id="KW-0677">Repeat</keyword>
<reference evidence="4" key="2">
    <citation type="submission" date="2015-06" db="UniProtKB">
        <authorList>
            <consortium name="EnsemblPlants"/>
        </authorList>
    </citation>
    <scope>IDENTIFICATION</scope>
    <source>
        <strain evidence="4">cv. Heinz 1706</strain>
    </source>
</reference>
<dbReference type="EnsemblPlants" id="Solyc11g032010.1.1">
    <property type="protein sequence ID" value="Solyc11g032010.1.1"/>
    <property type="gene ID" value="Solyc11g032010.1"/>
</dbReference>
<dbReference type="PhylomeDB" id="K4D7N6"/>
<dbReference type="InterPro" id="IPR011992">
    <property type="entry name" value="EF-hand-dom_pair"/>
</dbReference>
<dbReference type="eggNOG" id="KOG1986">
    <property type="taxonomic scope" value="Eukaryota"/>
</dbReference>
<feature type="domain" description="EF-hand" evidence="3">
    <location>
        <begin position="74"/>
        <end position="109"/>
    </location>
</feature>
<keyword evidence="2" id="KW-0106">Calcium</keyword>
<dbReference type="CDD" id="cd00051">
    <property type="entry name" value="EFh"/>
    <property type="match status" value="1"/>
</dbReference>
<dbReference type="Gene3D" id="1.10.238.10">
    <property type="entry name" value="EF-hand"/>
    <property type="match status" value="2"/>
</dbReference>
<dbReference type="PROSITE" id="PS00018">
    <property type="entry name" value="EF_HAND_1"/>
    <property type="match status" value="1"/>
</dbReference>
<evidence type="ECO:0000256" key="2">
    <source>
        <dbReference type="ARBA" id="ARBA00022837"/>
    </source>
</evidence>
<dbReference type="SUPFAM" id="SSF53300">
    <property type="entry name" value="vWA-like"/>
    <property type="match status" value="1"/>
</dbReference>
<dbReference type="GO" id="GO:0005509">
    <property type="term" value="F:calcium ion binding"/>
    <property type="evidence" value="ECO:0007669"/>
    <property type="project" value="InterPro"/>
</dbReference>
<dbReference type="Proteomes" id="UP000004994">
    <property type="component" value="Chromosome 11"/>
</dbReference>
<dbReference type="Gene3D" id="3.40.50.410">
    <property type="entry name" value="von Willebrand factor, type A domain"/>
    <property type="match status" value="1"/>
</dbReference>
<dbReference type="HOGENOM" id="CLU_1356724_0_0_1"/>
<sequence length="202" mass="22227">MRRNDTFVNSAVKARNFISIFKVGVAEMKVAIEKTGGLVVLAESFGHPVFKDSFKQIFEDGEQSLGQSFKLSKEQIGGLKQLFKIIDTDSSGTITYEKLKDGLKRVESDLVESDIKALMKAALANFNLLAAFSYFDKDGSGYITTDELQQACVEFGLGDVKLEPNIAHIPHDISHKIERSMRGNLNFNLADALGASDSAKKE</sequence>
<proteinExistence type="predicted"/>
<dbReference type="InterPro" id="IPR050145">
    <property type="entry name" value="Centrin_CML-like"/>
</dbReference>
<dbReference type="InterPro" id="IPR036465">
    <property type="entry name" value="vWFA_dom_sf"/>
</dbReference>
<evidence type="ECO:0000313" key="5">
    <source>
        <dbReference type="Proteomes" id="UP000004994"/>
    </source>
</evidence>
<dbReference type="AlphaFoldDB" id="K4D7N6"/>
<dbReference type="SUPFAM" id="SSF47473">
    <property type="entry name" value="EF-hand"/>
    <property type="match status" value="1"/>
</dbReference>
<evidence type="ECO:0000259" key="3">
    <source>
        <dbReference type="PROSITE" id="PS50222"/>
    </source>
</evidence>
<dbReference type="Gramene" id="Solyc11g032010.1.1">
    <property type="protein sequence ID" value="Solyc11g032010.1.1"/>
    <property type="gene ID" value="Solyc11g032010.1"/>
</dbReference>
<name>K4D7N6_SOLLC</name>
<evidence type="ECO:0000313" key="4">
    <source>
        <dbReference type="EnsemblPlants" id="Solyc11g032010.1.1"/>
    </source>
</evidence>
<reference evidence="4" key="1">
    <citation type="journal article" date="2012" name="Nature">
        <title>The tomato genome sequence provides insights into fleshy fruit evolution.</title>
        <authorList>
            <consortium name="Tomato Genome Consortium"/>
        </authorList>
    </citation>
    <scope>NUCLEOTIDE SEQUENCE [LARGE SCALE GENOMIC DNA]</scope>
    <source>
        <strain evidence="4">cv. Heinz 1706</strain>
    </source>
</reference>
<dbReference type="InParanoid" id="K4D7N6"/>
<dbReference type="PROSITE" id="PS50222">
    <property type="entry name" value="EF_HAND_2"/>
    <property type="match status" value="2"/>
</dbReference>